<evidence type="ECO:0000313" key="3">
    <source>
        <dbReference type="EMBL" id="MBB5740801.1"/>
    </source>
</evidence>
<keyword evidence="4" id="KW-1185">Reference proteome</keyword>
<dbReference type="Pfam" id="PF21834">
    <property type="entry name" value="DUF6894"/>
    <property type="match status" value="1"/>
</dbReference>
<dbReference type="RefSeq" id="WP_183217444.1">
    <property type="nucleotide sequence ID" value="NZ_JACHOQ010000007.1"/>
</dbReference>
<organism evidence="3 4">
    <name type="scientific">Brevundimonas aurantiaca</name>
    <dbReference type="NCBI Taxonomy" id="74316"/>
    <lineage>
        <taxon>Bacteria</taxon>
        <taxon>Pseudomonadati</taxon>
        <taxon>Pseudomonadota</taxon>
        <taxon>Alphaproteobacteria</taxon>
        <taxon>Caulobacterales</taxon>
        <taxon>Caulobacteraceae</taxon>
        <taxon>Brevundimonas</taxon>
    </lineage>
</organism>
<reference evidence="3 4" key="1">
    <citation type="submission" date="2020-08" db="EMBL/GenBank/DDBJ databases">
        <title>Genomic Encyclopedia of Type Strains, Phase IV (KMG-IV): sequencing the most valuable type-strain genomes for metagenomic binning, comparative biology and taxonomic classification.</title>
        <authorList>
            <person name="Goeker M."/>
        </authorList>
    </citation>
    <scope>NUCLEOTIDE SEQUENCE [LARGE SCALE GENOMIC DNA]</scope>
    <source>
        <strain evidence="3 4">DSM 4731</strain>
    </source>
</reference>
<feature type="domain" description="DUF6894" evidence="2">
    <location>
        <begin position="3"/>
        <end position="69"/>
    </location>
</feature>
<proteinExistence type="predicted"/>
<comment type="caution">
    <text evidence="3">The sequence shown here is derived from an EMBL/GenBank/DDBJ whole genome shotgun (WGS) entry which is preliminary data.</text>
</comment>
<dbReference type="Proteomes" id="UP000527324">
    <property type="component" value="Unassembled WGS sequence"/>
</dbReference>
<gene>
    <name evidence="3" type="ORF">GGQ93_002533</name>
</gene>
<evidence type="ECO:0000259" key="2">
    <source>
        <dbReference type="Pfam" id="PF21834"/>
    </source>
</evidence>
<evidence type="ECO:0000313" key="4">
    <source>
        <dbReference type="Proteomes" id="UP000527324"/>
    </source>
</evidence>
<dbReference type="EMBL" id="JACHOQ010000007">
    <property type="protein sequence ID" value="MBB5740801.1"/>
    <property type="molecule type" value="Genomic_DNA"/>
</dbReference>
<accession>A0A7W9F953</accession>
<dbReference type="InterPro" id="IPR054189">
    <property type="entry name" value="DUF6894"/>
</dbReference>
<evidence type="ECO:0000256" key="1">
    <source>
        <dbReference type="SAM" id="MobiDB-lite"/>
    </source>
</evidence>
<sequence length="87" mass="9530">MPRYFFHTQNGDRIRDDQGEDLPNVDAAREEAVTVLGEILRYRSAGFWDTGVFSVIVTDAEGVTVVSVTAKASQEAPQGWALADADE</sequence>
<dbReference type="AlphaFoldDB" id="A0A7W9F953"/>
<name>A0A7W9F953_9CAUL</name>
<feature type="region of interest" description="Disordered" evidence="1">
    <location>
        <begin position="1"/>
        <end position="21"/>
    </location>
</feature>
<protein>
    <recommendedName>
        <fullName evidence="2">DUF6894 domain-containing protein</fullName>
    </recommendedName>
</protein>